<reference evidence="1" key="1">
    <citation type="journal article" date="2010" name="Microbiol. Resour. Announc.">
        <title>Comparative genomics of the bacterial genus Listeria: Genome evolution is characterized by limited gene acquisition and limited gene loss.</title>
        <authorList>
            <person name="den Bakker H.C."/>
            <person name="Cummings C.A."/>
            <person name="Ferreira V."/>
            <person name="Vatta P."/>
            <person name="Orsi R.H."/>
            <person name="Degoricija L."/>
            <person name="Barker M."/>
            <person name="Petrauskene O."/>
            <person name="Furtado M.R."/>
            <person name="Wiedmann M."/>
        </authorList>
    </citation>
    <scope>NUCLEOTIDE SEQUENCE [LARGE SCALE GENOMIC DNA]</scope>
    <source>
        <strain evidence="1">FSL N1-067</strain>
    </source>
</reference>
<comment type="caution">
    <text evidence="1">The sequence shown here is derived from an EMBL/GenBank/DDBJ whole genome shotgun (WGS) entry which is preliminary data.</text>
</comment>
<accession>E3ZMX0</accession>
<dbReference type="HOGENOM" id="CLU_3128889_0_0_9"/>
<name>E3ZMX0_LISSE</name>
<organism evidence="1">
    <name type="scientific">Listeria seeligeri FSL N1-067</name>
    <dbReference type="NCBI Taxonomy" id="702453"/>
    <lineage>
        <taxon>Bacteria</taxon>
        <taxon>Bacillati</taxon>
        <taxon>Bacillota</taxon>
        <taxon>Bacilli</taxon>
        <taxon>Bacillales</taxon>
        <taxon>Listeriaceae</taxon>
        <taxon>Listeria</taxon>
    </lineage>
</organism>
<protein>
    <submittedName>
        <fullName evidence="1">Uncharacterized protein</fullName>
    </submittedName>
</protein>
<dbReference type="Proteomes" id="UP000004302">
    <property type="component" value="Chromosome"/>
</dbReference>
<dbReference type="AlphaFoldDB" id="E3ZMX0"/>
<sequence>ICYIEGKEGAVKKLFSGLASQKVLNKYVKEYEISDIYIIYKAVILNKKS</sequence>
<feature type="non-terminal residue" evidence="1">
    <location>
        <position position="1"/>
    </location>
</feature>
<gene>
    <name evidence="1" type="ORF">NT03LS_0797a</name>
</gene>
<proteinExistence type="predicted"/>
<dbReference type="EMBL" id="ADXJ01000368">
    <property type="protein sequence ID" value="EFS01022.1"/>
    <property type="molecule type" value="Genomic_DNA"/>
</dbReference>
<evidence type="ECO:0000313" key="1">
    <source>
        <dbReference type="EMBL" id="EFS01022.1"/>
    </source>
</evidence>